<accession>A0AAU9RJV0</accession>
<evidence type="ECO:0000256" key="4">
    <source>
        <dbReference type="ARBA" id="ARBA00022723"/>
    </source>
</evidence>
<keyword evidence="6 11" id="KW-0460">Magnesium</keyword>
<feature type="binding site" evidence="11">
    <location>
        <position position="535"/>
    </location>
    <ligand>
        <name>Mg(2+)</name>
        <dbReference type="ChEBI" id="CHEBI:18420"/>
        <label>1</label>
        <note>catalytic</note>
    </ligand>
</feature>
<proteinExistence type="inferred from homology"/>
<comment type="catalytic activity">
    <reaction evidence="8">
        <text>1D-myo-inositol 1,4-bisphosphate + H2O = 1D-myo-inositol 4-phosphate + phosphate</text>
        <dbReference type="Rhea" id="RHEA:15553"/>
        <dbReference type="ChEBI" id="CHEBI:15377"/>
        <dbReference type="ChEBI" id="CHEBI:43474"/>
        <dbReference type="ChEBI" id="CHEBI:58282"/>
        <dbReference type="ChEBI" id="CHEBI:58469"/>
        <dbReference type="EC" id="3.1.3.57"/>
    </reaction>
    <physiologicalReaction direction="left-to-right" evidence="8">
        <dbReference type="Rhea" id="RHEA:15554"/>
    </physiologicalReaction>
</comment>
<evidence type="ECO:0000256" key="5">
    <source>
        <dbReference type="ARBA" id="ARBA00022801"/>
    </source>
</evidence>
<dbReference type="GO" id="GO:0046872">
    <property type="term" value="F:metal ion binding"/>
    <property type="evidence" value="ECO:0007669"/>
    <property type="project" value="UniProtKB-KW"/>
</dbReference>
<feature type="binding site" evidence="11">
    <location>
        <position position="472"/>
    </location>
    <ligand>
        <name>Mg(2+)</name>
        <dbReference type="ChEBI" id="CHEBI:18420"/>
        <label>1</label>
        <note>catalytic</note>
    </ligand>
</feature>
<evidence type="ECO:0000313" key="13">
    <source>
        <dbReference type="EMBL" id="CAH2043589.1"/>
    </source>
</evidence>
<dbReference type="PROSITE" id="PS00629">
    <property type="entry name" value="IMP_1"/>
    <property type="match status" value="1"/>
</dbReference>
<dbReference type="PANTHER" id="PTHR43200">
    <property type="entry name" value="PHOSPHATASE"/>
    <property type="match status" value="1"/>
</dbReference>
<dbReference type="AlphaFoldDB" id="A0AAU9RJV0"/>
<evidence type="ECO:0000256" key="9">
    <source>
        <dbReference type="ARBA" id="ARBA00044479"/>
    </source>
</evidence>
<keyword evidence="12" id="KW-0472">Membrane</keyword>
<keyword evidence="4 11" id="KW-0479">Metal-binding</keyword>
<feature type="binding site" evidence="11">
    <location>
        <position position="538"/>
    </location>
    <ligand>
        <name>Mg(2+)</name>
        <dbReference type="ChEBI" id="CHEBI:18420"/>
        <label>1</label>
        <note>catalytic</note>
    </ligand>
</feature>
<keyword evidence="5" id="KW-0378">Hydrolase</keyword>
<evidence type="ECO:0000313" key="14">
    <source>
        <dbReference type="Proteomes" id="UP000836841"/>
    </source>
</evidence>
<evidence type="ECO:0000256" key="1">
    <source>
        <dbReference type="ARBA" id="ARBA00001946"/>
    </source>
</evidence>
<feature type="transmembrane region" description="Helical" evidence="12">
    <location>
        <begin position="20"/>
        <end position="41"/>
    </location>
</feature>
<feature type="binding site" evidence="11">
    <location>
        <position position="537"/>
    </location>
    <ligand>
        <name>Mg(2+)</name>
        <dbReference type="ChEBI" id="CHEBI:18420"/>
        <label>1</label>
        <note>catalytic</note>
    </ligand>
</feature>
<dbReference type="Gene3D" id="3.40.190.80">
    <property type="match status" value="2"/>
</dbReference>
<keyword evidence="12" id="KW-1133">Transmembrane helix</keyword>
<comment type="catalytic activity">
    <reaction evidence="10">
        <text>3'-phosphoadenylyl sulfate + H2O = adenosine 5'-phosphosulfate + phosphate</text>
        <dbReference type="Rhea" id="RHEA:77639"/>
        <dbReference type="ChEBI" id="CHEBI:15377"/>
        <dbReference type="ChEBI" id="CHEBI:43474"/>
        <dbReference type="ChEBI" id="CHEBI:58243"/>
        <dbReference type="ChEBI" id="CHEBI:58339"/>
        <dbReference type="EC" id="3.1.3.7"/>
    </reaction>
    <physiologicalReaction direction="left-to-right" evidence="10">
        <dbReference type="Rhea" id="RHEA:77640"/>
    </physiologicalReaction>
</comment>
<organism evidence="13 14">
    <name type="scientific">Thlaspi arvense</name>
    <name type="common">Field penny-cress</name>
    <dbReference type="NCBI Taxonomy" id="13288"/>
    <lineage>
        <taxon>Eukaryota</taxon>
        <taxon>Viridiplantae</taxon>
        <taxon>Streptophyta</taxon>
        <taxon>Embryophyta</taxon>
        <taxon>Tracheophyta</taxon>
        <taxon>Spermatophyta</taxon>
        <taxon>Magnoliopsida</taxon>
        <taxon>eudicotyledons</taxon>
        <taxon>Gunneridae</taxon>
        <taxon>Pentapetalae</taxon>
        <taxon>rosids</taxon>
        <taxon>malvids</taxon>
        <taxon>Brassicales</taxon>
        <taxon>Brassicaceae</taxon>
        <taxon>Thlaspideae</taxon>
        <taxon>Thlaspi</taxon>
    </lineage>
</organism>
<dbReference type="FunFam" id="3.30.540.10:FF:000016">
    <property type="entry name" value="SAL1 phosphatase"/>
    <property type="match status" value="2"/>
</dbReference>
<protein>
    <recommendedName>
        <fullName evidence="15">3'(2'),5'-bisphosphate nucleotidase</fullName>
    </recommendedName>
</protein>
<keyword evidence="7" id="KW-0511">Multifunctional enzyme</keyword>
<dbReference type="GO" id="GO:0000103">
    <property type="term" value="P:sulfate assimilation"/>
    <property type="evidence" value="ECO:0007669"/>
    <property type="project" value="TreeGrafter"/>
</dbReference>
<dbReference type="InterPro" id="IPR000760">
    <property type="entry name" value="Inositol_monophosphatase-like"/>
</dbReference>
<evidence type="ECO:0000256" key="3">
    <source>
        <dbReference type="ARBA" id="ARBA00009759"/>
    </source>
</evidence>
<dbReference type="PRINTS" id="PR00377">
    <property type="entry name" value="IMPHPHTASES"/>
</dbReference>
<dbReference type="GO" id="GO:0004441">
    <property type="term" value="F:inositol-1,4-bisphosphate 1-phosphatase activity"/>
    <property type="evidence" value="ECO:0007669"/>
    <property type="project" value="UniProtKB-EC"/>
</dbReference>
<dbReference type="FunFam" id="3.40.190.80:FF:000003">
    <property type="entry name" value="PAP-specific phosphatase HAL2-like"/>
    <property type="match status" value="2"/>
</dbReference>
<dbReference type="EMBL" id="OU466858">
    <property type="protein sequence ID" value="CAH2043589.1"/>
    <property type="molecule type" value="Genomic_DNA"/>
</dbReference>
<dbReference type="PANTHER" id="PTHR43200:SF11">
    <property type="entry name" value="SAL2 PHOSPHATASE-RELATED"/>
    <property type="match status" value="1"/>
</dbReference>
<comment type="pathway">
    <text evidence="2">Signal transduction; phosphatidylinositol signaling pathway.</text>
</comment>
<evidence type="ECO:0000256" key="6">
    <source>
        <dbReference type="ARBA" id="ARBA00022842"/>
    </source>
</evidence>
<evidence type="ECO:0000256" key="10">
    <source>
        <dbReference type="ARBA" id="ARBA00044484"/>
    </source>
</evidence>
<keyword evidence="14" id="KW-1185">Reference proteome</keyword>
<dbReference type="SUPFAM" id="SSF56655">
    <property type="entry name" value="Carbohydrate phosphatase"/>
    <property type="match status" value="2"/>
</dbReference>
<keyword evidence="12" id="KW-0812">Transmembrane</keyword>
<reference evidence="13 14" key="1">
    <citation type="submission" date="2022-03" db="EMBL/GenBank/DDBJ databases">
        <authorList>
            <person name="Nunn A."/>
            <person name="Chopra R."/>
            <person name="Nunn A."/>
            <person name="Contreras Garrido A."/>
        </authorList>
    </citation>
    <scope>NUCLEOTIDE SEQUENCE [LARGE SCALE GENOMIC DNA]</scope>
</reference>
<dbReference type="Proteomes" id="UP000836841">
    <property type="component" value="Chromosome 2"/>
</dbReference>
<comment type="catalytic activity">
    <reaction evidence="9">
        <text>adenosine 3',5'-bisphosphate + H2O = AMP + phosphate</text>
        <dbReference type="Rhea" id="RHEA:10040"/>
        <dbReference type="ChEBI" id="CHEBI:15377"/>
        <dbReference type="ChEBI" id="CHEBI:43474"/>
        <dbReference type="ChEBI" id="CHEBI:58343"/>
        <dbReference type="ChEBI" id="CHEBI:456215"/>
        <dbReference type="EC" id="3.1.3.7"/>
    </reaction>
    <physiologicalReaction direction="left-to-right" evidence="9">
        <dbReference type="Rhea" id="RHEA:10041"/>
    </physiologicalReaction>
</comment>
<evidence type="ECO:0000256" key="7">
    <source>
        <dbReference type="ARBA" id="ARBA00023268"/>
    </source>
</evidence>
<comment type="similarity">
    <text evidence="3">Belongs to the inositol monophosphatase superfamily.</text>
</comment>
<dbReference type="InterPro" id="IPR020583">
    <property type="entry name" value="Inositol_monoP_metal-BS"/>
</dbReference>
<evidence type="ECO:0000256" key="11">
    <source>
        <dbReference type="PIRSR" id="PIRSR600760-2"/>
    </source>
</evidence>
<evidence type="ECO:0000256" key="8">
    <source>
        <dbReference type="ARBA" id="ARBA00044478"/>
    </source>
</evidence>
<dbReference type="InterPro" id="IPR051090">
    <property type="entry name" value="Inositol_monoP_superfamily"/>
</dbReference>
<dbReference type="NCBIfam" id="TIGR01330">
    <property type="entry name" value="bisphos_HAL2"/>
    <property type="match status" value="2"/>
</dbReference>
<name>A0AAU9RJV0_THLAR</name>
<dbReference type="CDD" id="cd01517">
    <property type="entry name" value="PAP_phosphatase"/>
    <property type="match status" value="2"/>
</dbReference>
<feature type="binding site" evidence="11">
    <location>
        <position position="685"/>
    </location>
    <ligand>
        <name>Mg(2+)</name>
        <dbReference type="ChEBI" id="CHEBI:18420"/>
        <label>1</label>
        <note>catalytic</note>
    </ligand>
</feature>
<evidence type="ECO:0000256" key="2">
    <source>
        <dbReference type="ARBA" id="ARBA00004847"/>
    </source>
</evidence>
<dbReference type="Pfam" id="PF00459">
    <property type="entry name" value="Inositol_P"/>
    <property type="match status" value="2"/>
</dbReference>
<dbReference type="GO" id="GO:0008441">
    <property type="term" value="F:3'(2'),5'-bisphosphate nucleotidase activity"/>
    <property type="evidence" value="ECO:0007669"/>
    <property type="project" value="UniProtKB-EC"/>
</dbReference>
<comment type="cofactor">
    <cofactor evidence="1 11">
        <name>Mg(2+)</name>
        <dbReference type="ChEBI" id="CHEBI:18420"/>
    </cofactor>
</comment>
<gene>
    <name evidence="13" type="ORF">TAV2_LOCUS7551</name>
</gene>
<dbReference type="InterPro" id="IPR006239">
    <property type="entry name" value="DPNP"/>
</dbReference>
<evidence type="ECO:0000256" key="12">
    <source>
        <dbReference type="SAM" id="Phobius"/>
    </source>
</evidence>
<dbReference type="Gene3D" id="3.30.540.10">
    <property type="entry name" value="Fructose-1,6-Bisphosphatase, subunit A, domain 1"/>
    <property type="match status" value="2"/>
</dbReference>
<sequence length="748" mass="81344">MYKLLQRRERVQFSERNLRLRLLLLPSSYYYSVLVLFPVSMSYDEMLAAAKKAVSLAARLSNDVRRSLLVSDVWTKSDDSPVTVADYGSQAVVSLVLERELQNEPVSLVAEEDAGELRKVAAETVLARITELVKDTLATDESYADSPLSSDDVLNAIDSGKSEGGPKGRHWILDPIGGTRGFIRGEQYAIGLALLVDGKVVLGVMACPKLPLASTAASNTHKSSSPEKMGCLFFGAVGTGTYVQSLHLVDSPPVKVEVSSIDDPAKASFFESYHTPVPIHNTIAKKLGIKESPIKINSQTKYAALSRGDGEVYLRFTRKARPESIWNHAAGSILVSEAGGKVTDAAGNPLDFSKGKYLDYKRGIVVTTQKLLPRLLKAVRESIKEEEEEEEKASVLKLPFQMSYEKELAAAKKAVSLAARLSQEVQKTLLQSQVWKKSDRSPVTAADYGSQALVSLVLERELQPEKLSLVAEEETGDLRKKGSEVFLESITKLVKDALASEESYASSPLSTDDVLNAIDCGKSEGGCSGSHWVLDPIDGTRGFVRGEQYAVGLALLVEGKVVLGVMACPNLPLDSTVCETDKSSPEHVGCLFFATTGLGTYVQPLKGNSPPQKVRVSSNENLEEAKFLESYHKPIPIHGSIAKKLGIKALPVRIDSQAKYAALSRGDAEIYLRFTLRGHRESIWDHAAGSIITTEAGGVVCDAAGKPLDFSKGKYLAHKTGIIVTTKKLKPWILKAVRESMEEENLHL</sequence>
<evidence type="ECO:0008006" key="15">
    <source>
        <dbReference type="Google" id="ProtNLM"/>
    </source>
</evidence>